<comment type="caution">
    <text evidence="1">The sequence shown here is derived from an EMBL/GenBank/DDBJ whole genome shotgun (WGS) entry which is preliminary data.</text>
</comment>
<protein>
    <submittedName>
        <fullName evidence="1">Uncharacterized protein</fullName>
    </submittedName>
</protein>
<evidence type="ECO:0000313" key="1">
    <source>
        <dbReference type="EMBL" id="MPM25069.1"/>
    </source>
</evidence>
<sequence>MGIKCSVLYKTKYRNLEDEVFGQLMIDRLRLFYFIMYFNKKDINLWDISPRYTAVIFLLTANERLWNSQNIQ</sequence>
<name>A0A644Y9T1_9ZZZZ</name>
<accession>A0A644Y9T1</accession>
<dbReference type="AlphaFoldDB" id="A0A644Y9T1"/>
<proteinExistence type="predicted"/>
<gene>
    <name evidence="1" type="ORF">SDC9_71559</name>
</gene>
<reference evidence="1" key="1">
    <citation type="submission" date="2019-08" db="EMBL/GenBank/DDBJ databases">
        <authorList>
            <person name="Kucharzyk K."/>
            <person name="Murdoch R.W."/>
            <person name="Higgins S."/>
            <person name="Loffler F."/>
        </authorList>
    </citation>
    <scope>NUCLEOTIDE SEQUENCE</scope>
</reference>
<organism evidence="1">
    <name type="scientific">bioreactor metagenome</name>
    <dbReference type="NCBI Taxonomy" id="1076179"/>
    <lineage>
        <taxon>unclassified sequences</taxon>
        <taxon>metagenomes</taxon>
        <taxon>ecological metagenomes</taxon>
    </lineage>
</organism>
<dbReference type="EMBL" id="VSSQ01004407">
    <property type="protein sequence ID" value="MPM25069.1"/>
    <property type="molecule type" value="Genomic_DNA"/>
</dbReference>